<proteinExistence type="predicted"/>
<evidence type="ECO:0000313" key="2">
    <source>
        <dbReference type="Proteomes" id="UP000887013"/>
    </source>
</evidence>
<sequence length="95" mass="10855">MDNWVKIGSSKRKGVELTEASETTDSMTTSIIGNDEIYQQTKSSKILAVLCYRLGFQTLNEQKSLKHTVINLQDENLFGLIEKCSQRRDYSDEPH</sequence>
<reference evidence="1" key="1">
    <citation type="submission" date="2020-08" db="EMBL/GenBank/DDBJ databases">
        <title>Multicomponent nature underlies the extraordinary mechanical properties of spider dragline silk.</title>
        <authorList>
            <person name="Kono N."/>
            <person name="Nakamura H."/>
            <person name="Mori M."/>
            <person name="Yoshida Y."/>
            <person name="Ohtoshi R."/>
            <person name="Malay A.D."/>
            <person name="Moran D.A.P."/>
            <person name="Tomita M."/>
            <person name="Numata K."/>
            <person name="Arakawa K."/>
        </authorList>
    </citation>
    <scope>NUCLEOTIDE SEQUENCE</scope>
</reference>
<comment type="caution">
    <text evidence="1">The sequence shown here is derived from an EMBL/GenBank/DDBJ whole genome shotgun (WGS) entry which is preliminary data.</text>
</comment>
<accession>A0A8X6TXV0</accession>
<evidence type="ECO:0000313" key="1">
    <source>
        <dbReference type="EMBL" id="GFT57906.1"/>
    </source>
</evidence>
<protein>
    <submittedName>
        <fullName evidence="1">Uncharacterized protein</fullName>
    </submittedName>
</protein>
<organism evidence="1 2">
    <name type="scientific">Nephila pilipes</name>
    <name type="common">Giant wood spider</name>
    <name type="synonym">Nephila maculata</name>
    <dbReference type="NCBI Taxonomy" id="299642"/>
    <lineage>
        <taxon>Eukaryota</taxon>
        <taxon>Metazoa</taxon>
        <taxon>Ecdysozoa</taxon>
        <taxon>Arthropoda</taxon>
        <taxon>Chelicerata</taxon>
        <taxon>Arachnida</taxon>
        <taxon>Araneae</taxon>
        <taxon>Araneomorphae</taxon>
        <taxon>Entelegynae</taxon>
        <taxon>Araneoidea</taxon>
        <taxon>Nephilidae</taxon>
        <taxon>Nephila</taxon>
    </lineage>
</organism>
<gene>
    <name evidence="1" type="ORF">NPIL_7551</name>
</gene>
<dbReference type="Proteomes" id="UP000887013">
    <property type="component" value="Unassembled WGS sequence"/>
</dbReference>
<dbReference type="AlphaFoldDB" id="A0A8X6TXV0"/>
<name>A0A8X6TXV0_NEPPI</name>
<dbReference type="EMBL" id="BMAW01067047">
    <property type="protein sequence ID" value="GFT57906.1"/>
    <property type="molecule type" value="Genomic_DNA"/>
</dbReference>
<keyword evidence="2" id="KW-1185">Reference proteome</keyword>
<dbReference type="OrthoDB" id="10528845at2759"/>